<comment type="caution">
    <text evidence="1">The sequence shown here is derived from an EMBL/GenBank/DDBJ whole genome shotgun (WGS) entry which is preliminary data.</text>
</comment>
<evidence type="ECO:0000313" key="1">
    <source>
        <dbReference type="EMBL" id="TWS96641.1"/>
    </source>
</evidence>
<reference evidence="1 2" key="1">
    <citation type="submission" date="2019-08" db="EMBL/GenBank/DDBJ databases">
        <authorList>
            <person name="Lei W."/>
        </authorList>
    </citation>
    <scope>NUCLEOTIDE SEQUENCE [LARGE SCALE GENOMIC DNA]</scope>
    <source>
        <strain evidence="1 2">CCUG 66496</strain>
    </source>
</reference>
<dbReference type="RefSeq" id="WP_146567915.1">
    <property type="nucleotide sequence ID" value="NZ_VOHL01000007.1"/>
</dbReference>
<gene>
    <name evidence="1" type="ORF">FRX57_06660</name>
</gene>
<accession>A0A5C5SAE6</accession>
<name>A0A5C5SAE6_9STRE</name>
<keyword evidence="2" id="KW-1185">Reference proteome</keyword>
<dbReference type="Proteomes" id="UP000317430">
    <property type="component" value="Unassembled WGS sequence"/>
</dbReference>
<dbReference type="EMBL" id="VOHL01000007">
    <property type="protein sequence ID" value="TWS96641.1"/>
    <property type="molecule type" value="Genomic_DNA"/>
</dbReference>
<sequence>MTERFVEFRLFSSLSVLVDRQTRVEYFKTACSMVPIRDVGGNFKLSGLPKLGQNLDRATKRSYANQLKERFTKQKQGLGLFSQSYLVVDQLTTLEYYASGYQLAPLADGKKVKKSKRGRR</sequence>
<evidence type="ECO:0000313" key="2">
    <source>
        <dbReference type="Proteomes" id="UP000317430"/>
    </source>
</evidence>
<protein>
    <submittedName>
        <fullName evidence="1">Uncharacterized protein</fullName>
    </submittedName>
</protein>
<proteinExistence type="predicted"/>
<organism evidence="1 2">
    <name type="scientific">Streptococcus cuniculipharyngis</name>
    <dbReference type="NCBI Taxonomy" id="1562651"/>
    <lineage>
        <taxon>Bacteria</taxon>
        <taxon>Bacillati</taxon>
        <taxon>Bacillota</taxon>
        <taxon>Bacilli</taxon>
        <taxon>Lactobacillales</taxon>
        <taxon>Streptococcaceae</taxon>
        <taxon>Streptococcus</taxon>
    </lineage>
</organism>
<dbReference type="AlphaFoldDB" id="A0A5C5SAE6"/>